<reference evidence="1 2" key="1">
    <citation type="journal article" date="2016" name="Nat. Commun.">
        <title>Ectomycorrhizal ecology is imprinted in the genome of the dominant symbiotic fungus Cenococcum geophilum.</title>
        <authorList>
            <consortium name="DOE Joint Genome Institute"/>
            <person name="Peter M."/>
            <person name="Kohler A."/>
            <person name="Ohm R.A."/>
            <person name="Kuo A."/>
            <person name="Krutzmann J."/>
            <person name="Morin E."/>
            <person name="Arend M."/>
            <person name="Barry K.W."/>
            <person name="Binder M."/>
            <person name="Choi C."/>
            <person name="Clum A."/>
            <person name="Copeland A."/>
            <person name="Grisel N."/>
            <person name="Haridas S."/>
            <person name="Kipfer T."/>
            <person name="LaButti K."/>
            <person name="Lindquist E."/>
            <person name="Lipzen A."/>
            <person name="Maire R."/>
            <person name="Meier B."/>
            <person name="Mihaltcheva S."/>
            <person name="Molinier V."/>
            <person name="Murat C."/>
            <person name="Poggeler S."/>
            <person name="Quandt C.A."/>
            <person name="Sperisen C."/>
            <person name="Tritt A."/>
            <person name="Tisserant E."/>
            <person name="Crous P.W."/>
            <person name="Henrissat B."/>
            <person name="Nehls U."/>
            <person name="Egli S."/>
            <person name="Spatafora J.W."/>
            <person name="Grigoriev I.V."/>
            <person name="Martin F.M."/>
        </authorList>
    </citation>
    <scope>NUCLEOTIDE SEQUENCE [LARGE SCALE GENOMIC DNA]</scope>
    <source>
        <strain evidence="1 2">CBS 207.34</strain>
    </source>
</reference>
<protein>
    <recommendedName>
        <fullName evidence="3">F-box domain-containing protein</fullName>
    </recommendedName>
</protein>
<dbReference type="OrthoDB" id="5296720at2759"/>
<evidence type="ECO:0000313" key="2">
    <source>
        <dbReference type="Proteomes" id="UP000250140"/>
    </source>
</evidence>
<proteinExistence type="predicted"/>
<accession>A0A8E2EWQ2</accession>
<dbReference type="EMBL" id="KV750091">
    <property type="protein sequence ID" value="OCL06322.1"/>
    <property type="molecule type" value="Genomic_DNA"/>
</dbReference>
<gene>
    <name evidence="1" type="ORF">AOQ84DRAFT_79879</name>
</gene>
<evidence type="ECO:0008006" key="3">
    <source>
        <dbReference type="Google" id="ProtNLM"/>
    </source>
</evidence>
<sequence>MDGLPNELLIHIASYFDAEPPSVKKFTHEPTVDLTVSDDQPLKALSQVSWRWRNVTIPILFRFARIKLESDPQWVQIDARLFKNMQSQLRTLSAHEMQIYQRMRSKLKSTACSASSEISDGLPVEFCYIQDDDHFLRSSPFTQWSPQLPKTFEAFAKFVSDYGVKRHIESAVVYTNEEYELRHVTRADVSLYYAISDLWNQIFSYLDPVRVVIAAPPSALARLLDTSMLSADTWAFDMKCHYLELRQTRIKNFHRHTEDCGRQHGHGLVNIRPWTHLGYNEGSSITAYSTYEYHLKQSPKILYLLLIRLCKEVQDCCNIRSFSFIAVFPFSTNVLTMIRALQKVRTLRSIQFQVAPGEENKLLDHPQRIGKAQLSDLWLEWNESYSAIARFLAHYDFQDDGEFESSDCHHPTLSNDVDEKFESLRERGIGWTKTGRGSWKREPNLDVDDFELI</sequence>
<dbReference type="Proteomes" id="UP000250140">
    <property type="component" value="Unassembled WGS sequence"/>
</dbReference>
<dbReference type="AlphaFoldDB" id="A0A8E2EWQ2"/>
<evidence type="ECO:0000313" key="1">
    <source>
        <dbReference type="EMBL" id="OCL06322.1"/>
    </source>
</evidence>
<name>A0A8E2EWQ2_9PEZI</name>
<organism evidence="1 2">
    <name type="scientific">Glonium stellatum</name>
    <dbReference type="NCBI Taxonomy" id="574774"/>
    <lineage>
        <taxon>Eukaryota</taxon>
        <taxon>Fungi</taxon>
        <taxon>Dikarya</taxon>
        <taxon>Ascomycota</taxon>
        <taxon>Pezizomycotina</taxon>
        <taxon>Dothideomycetes</taxon>
        <taxon>Pleosporomycetidae</taxon>
        <taxon>Gloniales</taxon>
        <taxon>Gloniaceae</taxon>
        <taxon>Glonium</taxon>
    </lineage>
</organism>
<keyword evidence="2" id="KW-1185">Reference proteome</keyword>